<dbReference type="Proteomes" id="UP000031246">
    <property type="component" value="Unassembled WGS sequence"/>
</dbReference>
<evidence type="ECO:0000313" key="3">
    <source>
        <dbReference type="Proteomes" id="UP000031246"/>
    </source>
</evidence>
<evidence type="ECO:0000313" key="2">
    <source>
        <dbReference type="EMBL" id="KIA96224.1"/>
    </source>
</evidence>
<evidence type="ECO:0000256" key="1">
    <source>
        <dbReference type="SAM" id="MobiDB-lite"/>
    </source>
</evidence>
<dbReference type="EMBL" id="JSYN01000003">
    <property type="protein sequence ID" value="KIA96224.1"/>
    <property type="molecule type" value="Genomic_DNA"/>
</dbReference>
<feature type="compositionally biased region" description="Basic residues" evidence="1">
    <location>
        <begin position="291"/>
        <end position="300"/>
    </location>
</feature>
<accession>A0A0C1G7X6</accession>
<protein>
    <submittedName>
        <fullName evidence="2">Molybdopterin-guanine dinucleotide biosynthesis protein MobB</fullName>
    </submittedName>
</protein>
<dbReference type="InterPro" id="IPR043766">
    <property type="entry name" value="BfmA-like"/>
</dbReference>
<keyword evidence="3" id="KW-1185">Reference proteome</keyword>
<feature type="region of interest" description="Disordered" evidence="1">
    <location>
        <begin position="285"/>
        <end position="307"/>
    </location>
</feature>
<organism evidence="2 3">
    <name type="scientific">Pedobacter kyungheensis</name>
    <dbReference type="NCBI Taxonomy" id="1069985"/>
    <lineage>
        <taxon>Bacteria</taxon>
        <taxon>Pseudomonadati</taxon>
        <taxon>Bacteroidota</taxon>
        <taxon>Sphingobacteriia</taxon>
        <taxon>Sphingobacteriales</taxon>
        <taxon>Sphingobacteriaceae</taxon>
        <taxon>Pedobacter</taxon>
    </lineage>
</organism>
<reference evidence="2 3" key="1">
    <citation type="submission" date="2014-10" db="EMBL/GenBank/DDBJ databases">
        <title>Pedobacter Kyungheensis.</title>
        <authorList>
            <person name="Anderson B.M."/>
            <person name="Newman J.D."/>
        </authorList>
    </citation>
    <scope>NUCLEOTIDE SEQUENCE [LARGE SCALE GENOMIC DNA]</scope>
    <source>
        <strain evidence="2 3">KACC 16221</strain>
    </source>
</reference>
<dbReference type="AlphaFoldDB" id="A0A0C1G7X6"/>
<dbReference type="Pfam" id="PF18976">
    <property type="entry name" value="DUF5712"/>
    <property type="match status" value="1"/>
</dbReference>
<sequence length="307" mass="35506">MFINISASETGNNKGSSAQLVHYLDKENRLFAEQKTEHWFNGRDNYIESYRVKTLIDGNIAKLSQTDAKFFLVNISPSQKEITHLKMLEGKELKEQLKAFAVKIMDEYARNFHRTGINSNEDLLWFGKLENHRYYSAKDKEVKNGTVKRGEVKPGEQMHIQVIVSRKDITNKIKLSPMNNSRGNNEQHSRKIGQFDRVAFKTSGEKVFDEMFAFERSLAESFRYANAQKNGNLEERLSMAGHLNRHEQIQVVSIQEQNLNVLPQLLAKPVDTLMDLLLARPDFDPPALASRNKKRKKRKGQHQELKF</sequence>
<proteinExistence type="predicted"/>
<name>A0A0C1G7X6_9SPHI</name>
<dbReference type="RefSeq" id="WP_039471949.1">
    <property type="nucleotide sequence ID" value="NZ_JSYN01000003.1"/>
</dbReference>
<gene>
    <name evidence="2" type="ORF">OC25_03870</name>
</gene>
<comment type="caution">
    <text evidence="2">The sequence shown here is derived from an EMBL/GenBank/DDBJ whole genome shotgun (WGS) entry which is preliminary data.</text>
</comment>
<dbReference type="OrthoDB" id="1404627at2"/>